<gene>
    <name evidence="2" type="ORF">Enr8_27500</name>
</gene>
<name>A0A5C5V2U9_9BACT</name>
<keyword evidence="1" id="KW-1133">Transmembrane helix</keyword>
<evidence type="ECO:0000313" key="3">
    <source>
        <dbReference type="Proteomes" id="UP000318878"/>
    </source>
</evidence>
<protein>
    <recommendedName>
        <fullName evidence="4">YcxB-like protein domain-containing protein</fullName>
    </recommendedName>
</protein>
<accession>A0A5C5V2U9</accession>
<feature type="transmembrane region" description="Helical" evidence="1">
    <location>
        <begin position="249"/>
        <end position="269"/>
    </location>
</feature>
<organism evidence="2 3">
    <name type="scientific">Blastopirellula retiformator</name>
    <dbReference type="NCBI Taxonomy" id="2527970"/>
    <lineage>
        <taxon>Bacteria</taxon>
        <taxon>Pseudomonadati</taxon>
        <taxon>Planctomycetota</taxon>
        <taxon>Planctomycetia</taxon>
        <taxon>Pirellulales</taxon>
        <taxon>Pirellulaceae</taxon>
        <taxon>Blastopirellula</taxon>
    </lineage>
</organism>
<keyword evidence="3" id="KW-1185">Reference proteome</keyword>
<evidence type="ECO:0000256" key="1">
    <source>
        <dbReference type="SAM" id="Phobius"/>
    </source>
</evidence>
<evidence type="ECO:0000313" key="2">
    <source>
        <dbReference type="EMBL" id="TWT32934.1"/>
    </source>
</evidence>
<dbReference type="AlphaFoldDB" id="A0A5C5V2U9"/>
<dbReference type="EMBL" id="SJPF01000003">
    <property type="protein sequence ID" value="TWT32934.1"/>
    <property type="molecule type" value="Genomic_DNA"/>
</dbReference>
<evidence type="ECO:0008006" key="4">
    <source>
        <dbReference type="Google" id="ProtNLM"/>
    </source>
</evidence>
<feature type="transmembrane region" description="Helical" evidence="1">
    <location>
        <begin position="21"/>
        <end position="39"/>
    </location>
</feature>
<proteinExistence type="predicted"/>
<keyword evidence="1" id="KW-0472">Membrane</keyword>
<dbReference type="Proteomes" id="UP000318878">
    <property type="component" value="Unassembled WGS sequence"/>
</dbReference>
<sequence length="387" mass="42630">MEVKYENQPADIQYIVRTRSTWALAEMFLTAPLMVLLAAAPACGMLLLSRYFVAGVLVIAGVIFSAGWLFWKVRQAIRSSKVIPGVIRLRITPAFLDVEHAEYRSRLSWLAIESVHHVDDALVILQPMGRGYIVRDSFFKSAEAAQQFFAAASQYHASTKAVDPTVSDRSSLPAWTGDSSRHSISYQNTIAQWTWALKTIGAANKTIFTYLYPILLCVGSNGILAYMTIGDFRQADGGRVPLDSTFELFLLMLLLLISIASSFATLMLLRELANRVRIPDIWLLPKTVDIYPQGLVSGTSVGTSAIRWPVLGAAYRQKELLCVDDQQGRPTVIVPASAFPDETAAEAFLADMTAWNDAAIEASASIDDTLIVAESVDDQNPYRSPQT</sequence>
<dbReference type="OrthoDB" id="263431at2"/>
<reference evidence="2 3" key="1">
    <citation type="submission" date="2019-02" db="EMBL/GenBank/DDBJ databases">
        <title>Deep-cultivation of Planctomycetes and their phenomic and genomic characterization uncovers novel biology.</title>
        <authorList>
            <person name="Wiegand S."/>
            <person name="Jogler M."/>
            <person name="Boedeker C."/>
            <person name="Pinto D."/>
            <person name="Vollmers J."/>
            <person name="Rivas-Marin E."/>
            <person name="Kohn T."/>
            <person name="Peeters S.H."/>
            <person name="Heuer A."/>
            <person name="Rast P."/>
            <person name="Oberbeckmann S."/>
            <person name="Bunk B."/>
            <person name="Jeske O."/>
            <person name="Meyerdierks A."/>
            <person name="Storesund J.E."/>
            <person name="Kallscheuer N."/>
            <person name="Luecker S."/>
            <person name="Lage O.M."/>
            <person name="Pohl T."/>
            <person name="Merkel B.J."/>
            <person name="Hornburger P."/>
            <person name="Mueller R.-W."/>
            <person name="Bruemmer F."/>
            <person name="Labrenz M."/>
            <person name="Spormann A.M."/>
            <person name="Op Den Camp H."/>
            <person name="Overmann J."/>
            <person name="Amann R."/>
            <person name="Jetten M.S.M."/>
            <person name="Mascher T."/>
            <person name="Medema M.H."/>
            <person name="Devos D.P."/>
            <person name="Kaster A.-K."/>
            <person name="Ovreas L."/>
            <person name="Rohde M."/>
            <person name="Galperin M.Y."/>
            <person name="Jogler C."/>
        </authorList>
    </citation>
    <scope>NUCLEOTIDE SEQUENCE [LARGE SCALE GENOMIC DNA]</scope>
    <source>
        <strain evidence="2 3">Enr8</strain>
    </source>
</reference>
<feature type="transmembrane region" description="Helical" evidence="1">
    <location>
        <begin position="51"/>
        <end position="71"/>
    </location>
</feature>
<feature type="transmembrane region" description="Helical" evidence="1">
    <location>
        <begin position="207"/>
        <end position="229"/>
    </location>
</feature>
<keyword evidence="1" id="KW-0812">Transmembrane</keyword>
<dbReference type="PROSITE" id="PS50096">
    <property type="entry name" value="IQ"/>
    <property type="match status" value="1"/>
</dbReference>
<comment type="caution">
    <text evidence="2">The sequence shown here is derived from an EMBL/GenBank/DDBJ whole genome shotgun (WGS) entry which is preliminary data.</text>
</comment>